<dbReference type="InterPro" id="IPR000192">
    <property type="entry name" value="Aminotrans_V_dom"/>
</dbReference>
<dbReference type="GO" id="GO:0006564">
    <property type="term" value="P:L-serine biosynthetic process"/>
    <property type="evidence" value="ECO:0007669"/>
    <property type="project" value="UniProtKB-UniRule"/>
</dbReference>
<dbReference type="AlphaFoldDB" id="A0A4U1CI86"/>
<comment type="similarity">
    <text evidence="3 12">Belongs to the class-V pyridoxal-phosphate-dependent aminotransferase family. SerC subfamily.</text>
</comment>
<comment type="function">
    <text evidence="12">Catalyzes the reversible conversion of 3-phosphohydroxypyruvate to phosphoserine and of 3-hydroxy-2-oxo-4-phosphonooxybutanoate to phosphohydroxythreonine.</text>
</comment>
<evidence type="ECO:0000259" key="13">
    <source>
        <dbReference type="Pfam" id="PF00266"/>
    </source>
</evidence>
<name>A0A4U1CI86_9SPHI</name>
<feature type="domain" description="Aminotransferase class V" evidence="13">
    <location>
        <begin position="7"/>
        <end position="342"/>
    </location>
</feature>
<keyword evidence="9 12" id="KW-0718">Serine biosynthesis</keyword>
<evidence type="ECO:0000256" key="9">
    <source>
        <dbReference type="ARBA" id="ARBA00023299"/>
    </source>
</evidence>
<evidence type="ECO:0000256" key="1">
    <source>
        <dbReference type="ARBA" id="ARBA00004915"/>
    </source>
</evidence>
<dbReference type="FunFam" id="3.40.640.10:FF:000010">
    <property type="entry name" value="Phosphoserine aminotransferase"/>
    <property type="match status" value="1"/>
</dbReference>
<comment type="caution">
    <text evidence="14">The sequence shown here is derived from an EMBL/GenBank/DDBJ whole genome shotgun (WGS) entry which is preliminary data.</text>
</comment>
<keyword evidence="4 12" id="KW-0032">Aminotransferase</keyword>
<dbReference type="EC" id="2.6.1.52" evidence="12"/>
<feature type="binding site" evidence="12">
    <location>
        <position position="102"/>
    </location>
    <ligand>
        <name>pyridoxal 5'-phosphate</name>
        <dbReference type="ChEBI" id="CHEBI:597326"/>
    </ligand>
</feature>
<dbReference type="PROSITE" id="PS00595">
    <property type="entry name" value="AA_TRANSFER_CLASS_5"/>
    <property type="match status" value="1"/>
</dbReference>
<comment type="pathway">
    <text evidence="1 12">Cofactor biosynthesis; pyridoxine 5'-phosphate biosynthesis; pyridoxine 5'-phosphate from D-erythrose 4-phosphate: step 3/5.</text>
</comment>
<dbReference type="SUPFAM" id="SSF53383">
    <property type="entry name" value="PLP-dependent transferases"/>
    <property type="match status" value="1"/>
</dbReference>
<dbReference type="OrthoDB" id="9809412at2"/>
<comment type="subcellular location">
    <subcellularLocation>
        <location evidence="12">Cytoplasm</location>
    </subcellularLocation>
</comment>
<dbReference type="Pfam" id="PF00266">
    <property type="entry name" value="Aminotran_5"/>
    <property type="match status" value="1"/>
</dbReference>
<evidence type="ECO:0000256" key="4">
    <source>
        <dbReference type="ARBA" id="ARBA00022576"/>
    </source>
</evidence>
<dbReference type="GO" id="GO:0004648">
    <property type="term" value="F:O-phospho-L-serine:2-oxoglutarate aminotransferase activity"/>
    <property type="evidence" value="ECO:0007669"/>
    <property type="project" value="UniProtKB-UniRule"/>
</dbReference>
<evidence type="ECO:0000313" key="15">
    <source>
        <dbReference type="Proteomes" id="UP000307244"/>
    </source>
</evidence>
<evidence type="ECO:0000256" key="11">
    <source>
        <dbReference type="ARBA" id="ARBA00049007"/>
    </source>
</evidence>
<dbReference type="InterPro" id="IPR015422">
    <property type="entry name" value="PyrdxlP-dep_Trfase_small"/>
</dbReference>
<dbReference type="EMBL" id="SWBQ01000003">
    <property type="protein sequence ID" value="TKC06347.1"/>
    <property type="molecule type" value="Genomic_DNA"/>
</dbReference>
<dbReference type="PIRSF" id="PIRSF000525">
    <property type="entry name" value="SerC"/>
    <property type="match status" value="1"/>
</dbReference>
<dbReference type="Proteomes" id="UP000307244">
    <property type="component" value="Unassembled WGS sequence"/>
</dbReference>
<dbReference type="HAMAP" id="MF_00160">
    <property type="entry name" value="SerC_aminotrans_5"/>
    <property type="match status" value="1"/>
</dbReference>
<dbReference type="InterPro" id="IPR015421">
    <property type="entry name" value="PyrdxlP-dep_Trfase_major"/>
</dbReference>
<evidence type="ECO:0000256" key="10">
    <source>
        <dbReference type="ARBA" id="ARBA00047630"/>
    </source>
</evidence>
<dbReference type="Gene3D" id="3.40.640.10">
    <property type="entry name" value="Type I PLP-dependent aspartate aminotransferase-like (Major domain)"/>
    <property type="match status" value="1"/>
</dbReference>
<dbReference type="GO" id="GO:0005737">
    <property type="term" value="C:cytoplasm"/>
    <property type="evidence" value="ECO:0007669"/>
    <property type="project" value="UniProtKB-SubCell"/>
</dbReference>
<dbReference type="UniPathway" id="UPA00244">
    <property type="reaction ID" value="UER00311"/>
</dbReference>
<dbReference type="InterPro" id="IPR022278">
    <property type="entry name" value="Pser_aminoTfrase"/>
</dbReference>
<keyword evidence="8 12" id="KW-0664">Pyridoxine biosynthesis</keyword>
<keyword evidence="7 12" id="KW-0663">Pyridoxal phosphate</keyword>
<dbReference type="Gene3D" id="3.90.1150.10">
    <property type="entry name" value="Aspartate Aminotransferase, domain 1"/>
    <property type="match status" value="1"/>
</dbReference>
<comment type="caution">
    <text evidence="12">Lacks conserved residue(s) required for the propagation of feature annotation.</text>
</comment>
<evidence type="ECO:0000256" key="6">
    <source>
        <dbReference type="ARBA" id="ARBA00022679"/>
    </source>
</evidence>
<gene>
    <name evidence="12 14" type="primary">serC</name>
    <name evidence="14" type="ORF">FA047_13635</name>
</gene>
<protein>
    <recommendedName>
        <fullName evidence="12">Phosphoserine aminotransferase</fullName>
        <ecNumber evidence="12">2.6.1.52</ecNumber>
    </recommendedName>
    <alternativeName>
        <fullName evidence="12">Phosphohydroxythreonine aminotransferase</fullName>
        <shortName evidence="12">PSAT</shortName>
    </alternativeName>
</protein>
<feature type="modified residue" description="N6-(pyridoxal phosphate)lysine" evidence="12">
    <location>
        <position position="193"/>
    </location>
</feature>
<keyword evidence="5 12" id="KW-0028">Amino-acid biosynthesis</keyword>
<feature type="binding site" evidence="12">
    <location>
        <begin position="234"/>
        <end position="235"/>
    </location>
    <ligand>
        <name>pyridoxal 5'-phosphate</name>
        <dbReference type="ChEBI" id="CHEBI:597326"/>
    </ligand>
</feature>
<organism evidence="14 15">
    <name type="scientific">Pedobacter frigoris</name>
    <dbReference type="NCBI Taxonomy" id="2571272"/>
    <lineage>
        <taxon>Bacteria</taxon>
        <taxon>Pseudomonadati</taxon>
        <taxon>Bacteroidota</taxon>
        <taxon>Sphingobacteriia</taxon>
        <taxon>Sphingobacteriales</taxon>
        <taxon>Sphingobacteriaceae</taxon>
        <taxon>Pedobacter</taxon>
    </lineage>
</organism>
<dbReference type="PANTHER" id="PTHR43247:SF1">
    <property type="entry name" value="PHOSPHOSERINE AMINOTRANSFERASE"/>
    <property type="match status" value="1"/>
</dbReference>
<comment type="subunit">
    <text evidence="12">Homodimer.</text>
</comment>
<dbReference type="GO" id="GO:0030170">
    <property type="term" value="F:pyridoxal phosphate binding"/>
    <property type="evidence" value="ECO:0007669"/>
    <property type="project" value="UniProtKB-UniRule"/>
</dbReference>
<comment type="catalytic activity">
    <reaction evidence="11 12">
        <text>O-phospho-L-serine + 2-oxoglutarate = 3-phosphooxypyruvate + L-glutamate</text>
        <dbReference type="Rhea" id="RHEA:14329"/>
        <dbReference type="ChEBI" id="CHEBI:16810"/>
        <dbReference type="ChEBI" id="CHEBI:18110"/>
        <dbReference type="ChEBI" id="CHEBI:29985"/>
        <dbReference type="ChEBI" id="CHEBI:57524"/>
        <dbReference type="EC" id="2.6.1.52"/>
    </reaction>
</comment>
<sequence>METPQVHNFGAGPCILPKSVMEQAASAVINWNQSGLSILEVSHRSPEFESVVLKTQLLVRELLKVPDDYSVLFLQGGASTQFSMIPQSFLKTKGAYLDTGYFAQKAIKEARFYGDVQIVASSRDRDYTYVPDCDNIHYDADYIHTTSNNTIEGTEIFNFPKLGIPHFCDMSSDIFSRPVNVRDFDLIYAGAQKNMGPAGMTMIIVRNALLKTVDKTLPSMSDYRVFRDNNSLYNTPPVFSIYVSMLNLIWLKDKGGVEGVEQLNIRKANTLYAEIDRNTLFYGLANVAHRSRMNVTFKMKDPSLEREFLDFAAERGVVGIKGYRTVGGFRVSLYNALPLNSVNILVAAMRDFEGLKYSSSIISNTEKELNKAELYA</sequence>
<comment type="catalytic activity">
    <reaction evidence="10 12">
        <text>4-(phosphooxy)-L-threonine + 2-oxoglutarate = (R)-3-hydroxy-2-oxo-4-phosphooxybutanoate + L-glutamate</text>
        <dbReference type="Rhea" id="RHEA:16573"/>
        <dbReference type="ChEBI" id="CHEBI:16810"/>
        <dbReference type="ChEBI" id="CHEBI:29985"/>
        <dbReference type="ChEBI" id="CHEBI:58452"/>
        <dbReference type="ChEBI" id="CHEBI:58538"/>
        <dbReference type="EC" id="2.6.1.52"/>
    </reaction>
</comment>
<dbReference type="InterPro" id="IPR020578">
    <property type="entry name" value="Aminotrans_V_PyrdxlP_BS"/>
</dbReference>
<dbReference type="PANTHER" id="PTHR43247">
    <property type="entry name" value="PHOSPHOSERINE AMINOTRANSFERASE"/>
    <property type="match status" value="1"/>
</dbReference>
<dbReference type="UniPathway" id="UPA00135">
    <property type="reaction ID" value="UER00197"/>
</dbReference>
<comment type="cofactor">
    <cofactor evidence="12">
        <name>pyridoxal 5'-phosphate</name>
        <dbReference type="ChEBI" id="CHEBI:597326"/>
    </cofactor>
    <text evidence="12">Binds 1 pyridoxal phosphate per subunit.</text>
</comment>
<dbReference type="GO" id="GO:0008615">
    <property type="term" value="P:pyridoxine biosynthetic process"/>
    <property type="evidence" value="ECO:0007669"/>
    <property type="project" value="UniProtKB-UniRule"/>
</dbReference>
<proteinExistence type="inferred from homology"/>
<evidence type="ECO:0000256" key="2">
    <source>
        <dbReference type="ARBA" id="ARBA00005099"/>
    </source>
</evidence>
<feature type="binding site" evidence="12">
    <location>
        <begin position="78"/>
        <end position="79"/>
    </location>
    <ligand>
        <name>pyridoxal 5'-phosphate</name>
        <dbReference type="ChEBI" id="CHEBI:597326"/>
    </ligand>
</feature>
<accession>A0A4U1CI86</accession>
<feature type="binding site" evidence="12">
    <location>
        <position position="192"/>
    </location>
    <ligand>
        <name>pyridoxal 5'-phosphate</name>
        <dbReference type="ChEBI" id="CHEBI:597326"/>
    </ligand>
</feature>
<keyword evidence="12" id="KW-0963">Cytoplasm</keyword>
<feature type="binding site" evidence="12">
    <location>
        <position position="150"/>
    </location>
    <ligand>
        <name>pyridoxal 5'-phosphate</name>
        <dbReference type="ChEBI" id="CHEBI:597326"/>
    </ligand>
</feature>
<comment type="pathway">
    <text evidence="2 12">Amino-acid biosynthesis; L-serine biosynthesis; L-serine from 3-phospho-D-glycerate: step 2/3.</text>
</comment>
<dbReference type="InterPro" id="IPR015424">
    <property type="entry name" value="PyrdxlP-dep_Trfase"/>
</dbReference>
<feature type="binding site" evidence="12">
    <location>
        <position position="44"/>
    </location>
    <ligand>
        <name>L-glutamate</name>
        <dbReference type="ChEBI" id="CHEBI:29985"/>
    </ligand>
</feature>
<keyword evidence="15" id="KW-1185">Reference proteome</keyword>
<evidence type="ECO:0000313" key="14">
    <source>
        <dbReference type="EMBL" id="TKC06347.1"/>
    </source>
</evidence>
<dbReference type="FunFam" id="3.90.1150.10:FF:000006">
    <property type="entry name" value="Phosphoserine aminotransferase"/>
    <property type="match status" value="1"/>
</dbReference>
<dbReference type="RefSeq" id="WP_136836606.1">
    <property type="nucleotide sequence ID" value="NZ_SWBQ01000003.1"/>
</dbReference>
<evidence type="ECO:0000256" key="3">
    <source>
        <dbReference type="ARBA" id="ARBA00006904"/>
    </source>
</evidence>
<evidence type="ECO:0000256" key="5">
    <source>
        <dbReference type="ARBA" id="ARBA00022605"/>
    </source>
</evidence>
<reference evidence="14 15" key="1">
    <citation type="submission" date="2019-04" db="EMBL/GenBank/DDBJ databases">
        <title>Pedobacter sp. RP-3-15 sp. nov., isolated from Arctic soil.</title>
        <authorList>
            <person name="Dahal R.H."/>
            <person name="Kim D.-U."/>
        </authorList>
    </citation>
    <scope>NUCLEOTIDE SEQUENCE [LARGE SCALE GENOMIC DNA]</scope>
    <source>
        <strain evidence="14 15">RP-3-15</strain>
    </source>
</reference>
<evidence type="ECO:0000256" key="7">
    <source>
        <dbReference type="ARBA" id="ARBA00022898"/>
    </source>
</evidence>
<keyword evidence="6 12" id="KW-0808">Transferase</keyword>
<evidence type="ECO:0000256" key="8">
    <source>
        <dbReference type="ARBA" id="ARBA00023096"/>
    </source>
</evidence>
<evidence type="ECO:0000256" key="12">
    <source>
        <dbReference type="HAMAP-Rule" id="MF_00160"/>
    </source>
</evidence>
<dbReference type="NCBIfam" id="NF003764">
    <property type="entry name" value="PRK05355.1"/>
    <property type="match status" value="1"/>
</dbReference>
<feature type="binding site" evidence="12">
    <location>
        <position position="169"/>
    </location>
    <ligand>
        <name>pyridoxal 5'-phosphate</name>
        <dbReference type="ChEBI" id="CHEBI:597326"/>
    </ligand>
</feature>